<dbReference type="Pfam" id="PF07714">
    <property type="entry name" value="PK_Tyr_Ser-Thr"/>
    <property type="match status" value="1"/>
</dbReference>
<dbReference type="PROSITE" id="PS50011">
    <property type="entry name" value="PROTEIN_KINASE_DOM"/>
    <property type="match status" value="1"/>
</dbReference>
<evidence type="ECO:0000256" key="2">
    <source>
        <dbReference type="ARBA" id="ARBA00022741"/>
    </source>
</evidence>
<dbReference type="Gene3D" id="1.10.510.10">
    <property type="entry name" value="Transferase(Phosphotransferase) domain 1"/>
    <property type="match status" value="1"/>
</dbReference>
<dbReference type="EMBL" id="JAPFFF010000004">
    <property type="protein sequence ID" value="KAK8891394.1"/>
    <property type="molecule type" value="Genomic_DNA"/>
</dbReference>
<dbReference type="InterPro" id="IPR008271">
    <property type="entry name" value="Ser/Thr_kinase_AS"/>
</dbReference>
<dbReference type="InterPro" id="IPR000719">
    <property type="entry name" value="Prot_kinase_dom"/>
</dbReference>
<keyword evidence="1 5" id="KW-0418">Kinase</keyword>
<evidence type="ECO:0000313" key="7">
    <source>
        <dbReference type="EMBL" id="KAK8891394.1"/>
    </source>
</evidence>
<protein>
    <recommendedName>
        <fullName evidence="6">Protein kinase domain-containing protein</fullName>
    </recommendedName>
</protein>
<evidence type="ECO:0000256" key="3">
    <source>
        <dbReference type="ARBA" id="ARBA00022840"/>
    </source>
</evidence>
<dbReference type="PANTHER" id="PTHR44329">
    <property type="entry name" value="SERINE/THREONINE-PROTEIN KINASE TNNI3K-RELATED"/>
    <property type="match status" value="1"/>
</dbReference>
<dbReference type="Gene3D" id="3.30.200.20">
    <property type="entry name" value="Phosphorylase Kinase, domain 1"/>
    <property type="match status" value="1"/>
</dbReference>
<keyword evidence="8" id="KW-1185">Reference proteome</keyword>
<comment type="caution">
    <text evidence="7">The sequence shown here is derived from an EMBL/GenBank/DDBJ whole genome shotgun (WGS) entry which is preliminary data.</text>
</comment>
<dbReference type="PROSITE" id="PS00108">
    <property type="entry name" value="PROTEIN_KINASE_ST"/>
    <property type="match status" value="1"/>
</dbReference>
<dbReference type="PROSITE" id="PS00107">
    <property type="entry name" value="PROTEIN_KINASE_ATP"/>
    <property type="match status" value="1"/>
</dbReference>
<name>A0ABR2KJZ6_9EUKA</name>
<reference evidence="7 8" key="1">
    <citation type="submission" date="2024-04" db="EMBL/GenBank/DDBJ databases">
        <title>Tritrichomonas musculus Genome.</title>
        <authorList>
            <person name="Alves-Ferreira E."/>
            <person name="Grigg M."/>
            <person name="Lorenzi H."/>
            <person name="Galac M."/>
        </authorList>
    </citation>
    <scope>NUCLEOTIDE SEQUENCE [LARGE SCALE GENOMIC DNA]</scope>
    <source>
        <strain evidence="7 8">EAF2021</strain>
    </source>
</reference>
<evidence type="ECO:0000256" key="1">
    <source>
        <dbReference type="ARBA" id="ARBA00022527"/>
    </source>
</evidence>
<organism evidence="7 8">
    <name type="scientific">Tritrichomonas musculus</name>
    <dbReference type="NCBI Taxonomy" id="1915356"/>
    <lineage>
        <taxon>Eukaryota</taxon>
        <taxon>Metamonada</taxon>
        <taxon>Parabasalia</taxon>
        <taxon>Tritrichomonadida</taxon>
        <taxon>Tritrichomonadidae</taxon>
        <taxon>Tritrichomonas</taxon>
    </lineage>
</organism>
<feature type="domain" description="Protein kinase" evidence="6">
    <location>
        <begin position="14"/>
        <end position="284"/>
    </location>
</feature>
<proteinExistence type="inferred from homology"/>
<dbReference type="SUPFAM" id="SSF56112">
    <property type="entry name" value="Protein kinase-like (PK-like)"/>
    <property type="match status" value="1"/>
</dbReference>
<accession>A0ABR2KJZ6</accession>
<gene>
    <name evidence="7" type="ORF">M9Y10_028602</name>
</gene>
<dbReference type="PIRSF" id="PIRSF000615">
    <property type="entry name" value="TyrPK_CSF1-R"/>
    <property type="match status" value="1"/>
</dbReference>
<dbReference type="InterPro" id="IPR011009">
    <property type="entry name" value="Kinase-like_dom_sf"/>
</dbReference>
<dbReference type="PANTHER" id="PTHR44329:SF214">
    <property type="entry name" value="PROTEIN KINASE DOMAIN-CONTAINING PROTEIN"/>
    <property type="match status" value="1"/>
</dbReference>
<evidence type="ECO:0000259" key="6">
    <source>
        <dbReference type="PROSITE" id="PS50011"/>
    </source>
</evidence>
<sequence length="332" mass="37864">MLADFIVNVEKDYTINRKPLGEGNFGIVYEGTRKRDGTKVAVKKLKDANLDLNNQKSLVRELSILSSLHHPNCLSLIGFALEPEIIIITPFMPNGSLEDALVAKFDGKPGFEKFTATKRMCSFYGLCSVMSYIHSKNIIHRDFKPENIFLNKDYEVCIADFGLSRAVCENVYLTRGTLGSPVYMAPDIYGDDEVYTNAVDVYSFGVTLYHYFVKNLINLDDGKGKIKSKTNLLSRIMKGARLIKDPNIPENYFNIYKRCVEHNPSLRPSFDELAEMFEKEEDLILEGVNKDEYYEYIDRCKKTIEDLNSNKNVPDDSSLLRSSKKAKGKLYF</sequence>
<keyword evidence="3 4" id="KW-0067">ATP-binding</keyword>
<dbReference type="InterPro" id="IPR051681">
    <property type="entry name" value="Ser/Thr_Kinases-Pseudokinases"/>
</dbReference>
<keyword evidence="1 5" id="KW-0808">Transferase</keyword>
<dbReference type="InterPro" id="IPR001245">
    <property type="entry name" value="Ser-Thr/Tyr_kinase_cat_dom"/>
</dbReference>
<comment type="similarity">
    <text evidence="5">Belongs to the protein kinase superfamily.</text>
</comment>
<evidence type="ECO:0000256" key="5">
    <source>
        <dbReference type="RuleBase" id="RU000304"/>
    </source>
</evidence>
<feature type="binding site" evidence="4">
    <location>
        <position position="44"/>
    </location>
    <ligand>
        <name>ATP</name>
        <dbReference type="ChEBI" id="CHEBI:30616"/>
    </ligand>
</feature>
<evidence type="ECO:0000313" key="8">
    <source>
        <dbReference type="Proteomes" id="UP001470230"/>
    </source>
</evidence>
<keyword evidence="2 4" id="KW-0547">Nucleotide-binding</keyword>
<keyword evidence="1 5" id="KW-0723">Serine/threonine-protein kinase</keyword>
<evidence type="ECO:0000256" key="4">
    <source>
        <dbReference type="PROSITE-ProRule" id="PRU10141"/>
    </source>
</evidence>
<dbReference type="Proteomes" id="UP001470230">
    <property type="component" value="Unassembled WGS sequence"/>
</dbReference>
<dbReference type="InterPro" id="IPR017441">
    <property type="entry name" value="Protein_kinase_ATP_BS"/>
</dbReference>